<dbReference type="InterPro" id="IPR050645">
    <property type="entry name" value="Histidine_acid_phosphatase"/>
</dbReference>
<dbReference type="Gene3D" id="3.40.50.1240">
    <property type="entry name" value="Phosphoglycerate mutase-like"/>
    <property type="match status" value="1"/>
</dbReference>
<keyword evidence="4" id="KW-0732">Signal</keyword>
<feature type="region of interest" description="Disordered" evidence="2">
    <location>
        <begin position="557"/>
        <end position="605"/>
    </location>
</feature>
<dbReference type="EMBL" id="QGMH01000171">
    <property type="protein sequence ID" value="TVY23602.1"/>
    <property type="molecule type" value="Genomic_DNA"/>
</dbReference>
<dbReference type="SUPFAM" id="SSF53254">
    <property type="entry name" value="Phosphoglycerate mutase-like"/>
    <property type="match status" value="1"/>
</dbReference>
<feature type="signal peptide" evidence="4">
    <location>
        <begin position="1"/>
        <end position="20"/>
    </location>
</feature>
<evidence type="ECO:0000313" key="6">
    <source>
        <dbReference type="Proteomes" id="UP000431533"/>
    </source>
</evidence>
<dbReference type="InterPro" id="IPR000560">
    <property type="entry name" value="His_Pase_clade-2"/>
</dbReference>
<comment type="similarity">
    <text evidence="1">Belongs to the histidine acid phosphatase family.</text>
</comment>
<dbReference type="Pfam" id="PF00328">
    <property type="entry name" value="His_Phos_2"/>
    <property type="match status" value="1"/>
</dbReference>
<evidence type="ECO:0000313" key="5">
    <source>
        <dbReference type="EMBL" id="TVY23602.1"/>
    </source>
</evidence>
<dbReference type="GO" id="GO:0016791">
    <property type="term" value="F:phosphatase activity"/>
    <property type="evidence" value="ECO:0007669"/>
    <property type="project" value="TreeGrafter"/>
</dbReference>
<dbReference type="OrthoDB" id="258392at2759"/>
<dbReference type="PANTHER" id="PTHR11567:SF127">
    <property type="entry name" value="HISTIDINE ACID PHOSPHATASE"/>
    <property type="match status" value="1"/>
</dbReference>
<reference evidence="5 6" key="1">
    <citation type="submission" date="2018-05" db="EMBL/GenBank/DDBJ databases">
        <title>Genome sequencing and assembly of the regulated plant pathogen Lachnellula willkommii and related sister species for the development of diagnostic species identification markers.</title>
        <authorList>
            <person name="Giroux E."/>
            <person name="Bilodeau G."/>
        </authorList>
    </citation>
    <scope>NUCLEOTIDE SEQUENCE [LARGE SCALE GENOMIC DNA]</scope>
    <source>
        <strain evidence="5 6">CBS 185.66</strain>
    </source>
</reference>
<gene>
    <name evidence="5" type="ORF">LHYA1_G008140</name>
</gene>
<dbReference type="InterPro" id="IPR029033">
    <property type="entry name" value="His_PPase_superfam"/>
</dbReference>
<protein>
    <recommendedName>
        <fullName evidence="7">Phosphoglycerate mutase-like protein</fullName>
    </recommendedName>
</protein>
<name>A0A8H8TX63_9HELO</name>
<dbReference type="RefSeq" id="XP_031002390.1">
    <property type="nucleotide sequence ID" value="XM_031153060.1"/>
</dbReference>
<comment type="caution">
    <text evidence="5">The sequence shown here is derived from an EMBL/GenBank/DDBJ whole genome shotgun (WGS) entry which is preliminary data.</text>
</comment>
<evidence type="ECO:0000256" key="3">
    <source>
        <dbReference type="SAM" id="Phobius"/>
    </source>
</evidence>
<keyword evidence="3" id="KW-1133">Transmembrane helix</keyword>
<dbReference type="PANTHER" id="PTHR11567">
    <property type="entry name" value="ACID PHOSPHATASE-RELATED"/>
    <property type="match status" value="1"/>
</dbReference>
<feature type="chain" id="PRO_5034802336" description="Phosphoglycerate mutase-like protein" evidence="4">
    <location>
        <begin position="21"/>
        <end position="605"/>
    </location>
</feature>
<evidence type="ECO:0000256" key="1">
    <source>
        <dbReference type="ARBA" id="ARBA00005375"/>
    </source>
</evidence>
<dbReference type="AlphaFoldDB" id="A0A8H8TX63"/>
<dbReference type="GeneID" id="41988338"/>
<accession>A0A8H8TX63</accession>
<sequence>MASLLLTAYLSLSAAALVKGNDEITWGSVIFTYHGEKIPALHDGPYNLTPLGANQLLQAGQTIRDRYISSPSNSSITGSYPIDGLQENEIDNGQMSVLSTTDEYITASALAFMQGLYPPRSTATEVVDEESIMGNGTLEQFPLNGYQYPNIASLSLLDFNYIWPKDRKKTVLMRAYRLAGNINCTNYSNEQYNMLVSSDSVSRTVANEDFYGELAQSVFSGLQSDSVNYDNAWDLYEYALYQNYHNQTVYNSLAPSDLDRLYSLASEQQWSYNTPTSGSYISSIAGQTMASKVIQQLATNIASDGVSDKLTLMFGSYEPFLSFFALSGLSTGPAAEAFNSLPQHGSVMAFELFSNPTGLNTSESFPTLDELFVRFFFRNGTNSTDTEHSLTQYSLFGRGNEENDMSWTDFVDGMSDIALYKIEDWCTSCGAVNMFCEAIETNTSESTDQETTSSTAHKNSLSPAIAGVVGAAVTLAVGIIAGIVLCLFGFRVDYRERKPNTNAGDLGVVRRSGSGIGGFKGAEKLASDTDLRLKGGAGAGASVIRHERVGSWELNEAAKTGGGGKHSSLDKEIGGVRAANYRRPSEDSIGHENPFGDPVKPLDQV</sequence>
<keyword evidence="6" id="KW-1185">Reference proteome</keyword>
<dbReference type="Proteomes" id="UP000431533">
    <property type="component" value="Unassembled WGS sequence"/>
</dbReference>
<keyword evidence="3" id="KW-0812">Transmembrane</keyword>
<evidence type="ECO:0000256" key="2">
    <source>
        <dbReference type="SAM" id="MobiDB-lite"/>
    </source>
</evidence>
<feature type="transmembrane region" description="Helical" evidence="3">
    <location>
        <begin position="464"/>
        <end position="490"/>
    </location>
</feature>
<evidence type="ECO:0008006" key="7">
    <source>
        <dbReference type="Google" id="ProtNLM"/>
    </source>
</evidence>
<evidence type="ECO:0000256" key="4">
    <source>
        <dbReference type="SAM" id="SignalP"/>
    </source>
</evidence>
<organism evidence="5 6">
    <name type="scientific">Lachnellula hyalina</name>
    <dbReference type="NCBI Taxonomy" id="1316788"/>
    <lineage>
        <taxon>Eukaryota</taxon>
        <taxon>Fungi</taxon>
        <taxon>Dikarya</taxon>
        <taxon>Ascomycota</taxon>
        <taxon>Pezizomycotina</taxon>
        <taxon>Leotiomycetes</taxon>
        <taxon>Helotiales</taxon>
        <taxon>Lachnaceae</taxon>
        <taxon>Lachnellula</taxon>
    </lineage>
</organism>
<keyword evidence="3" id="KW-0472">Membrane</keyword>
<proteinExistence type="inferred from homology"/>